<keyword evidence="3" id="KW-1185">Reference proteome</keyword>
<feature type="region of interest" description="Disordered" evidence="1">
    <location>
        <begin position="78"/>
        <end position="102"/>
    </location>
</feature>
<evidence type="ECO:0000313" key="3">
    <source>
        <dbReference type="Proteomes" id="UP000242450"/>
    </source>
</evidence>
<gene>
    <name evidence="2" type="ORF">Celaphus_00016377</name>
</gene>
<dbReference type="AlphaFoldDB" id="A0A212CEN9"/>
<dbReference type="EMBL" id="MKHE01000021">
    <property type="protein sequence ID" value="OWK04473.1"/>
    <property type="molecule type" value="Genomic_DNA"/>
</dbReference>
<name>A0A212CEN9_CEREH</name>
<sequence>MYLTCGTGSCSCRLTNGSDPTFDGMCILQSSVSLPLNTVSSACPQMMPDLETLLAPACHTFSCFRGPTQQIFTELQRTPCPESSADGGRTPVRPLRPSVCRE</sequence>
<proteinExistence type="predicted"/>
<comment type="caution">
    <text evidence="2">The sequence shown here is derived from an EMBL/GenBank/DDBJ whole genome shotgun (WGS) entry which is preliminary data.</text>
</comment>
<accession>A0A212CEN9</accession>
<evidence type="ECO:0000313" key="2">
    <source>
        <dbReference type="EMBL" id="OWK04473.1"/>
    </source>
</evidence>
<reference evidence="2 3" key="1">
    <citation type="journal article" date="2018" name="Mol. Genet. Genomics">
        <title>The red deer Cervus elaphus genome CerEla1.0: sequencing, annotating, genes, and chromosomes.</title>
        <authorList>
            <person name="Bana N.A."/>
            <person name="Nyiri A."/>
            <person name="Nagy J."/>
            <person name="Frank K."/>
            <person name="Nagy T."/>
            <person name="Steger V."/>
            <person name="Schiller M."/>
            <person name="Lakatos P."/>
            <person name="Sugar L."/>
            <person name="Horn P."/>
            <person name="Barta E."/>
            <person name="Orosz L."/>
        </authorList>
    </citation>
    <scope>NUCLEOTIDE SEQUENCE [LARGE SCALE GENOMIC DNA]</scope>
    <source>
        <strain evidence="2">Hungarian</strain>
    </source>
</reference>
<dbReference type="Proteomes" id="UP000242450">
    <property type="component" value="Chromosome 21"/>
</dbReference>
<organism evidence="2 3">
    <name type="scientific">Cervus elaphus hippelaphus</name>
    <name type="common">European red deer</name>
    <dbReference type="NCBI Taxonomy" id="46360"/>
    <lineage>
        <taxon>Eukaryota</taxon>
        <taxon>Metazoa</taxon>
        <taxon>Chordata</taxon>
        <taxon>Craniata</taxon>
        <taxon>Vertebrata</taxon>
        <taxon>Euteleostomi</taxon>
        <taxon>Mammalia</taxon>
        <taxon>Eutheria</taxon>
        <taxon>Laurasiatheria</taxon>
        <taxon>Artiodactyla</taxon>
        <taxon>Ruminantia</taxon>
        <taxon>Pecora</taxon>
        <taxon>Cervidae</taxon>
        <taxon>Cervinae</taxon>
        <taxon>Cervus</taxon>
    </lineage>
</organism>
<protein>
    <submittedName>
        <fullName evidence="2">Uncharacterized protein</fullName>
    </submittedName>
</protein>
<evidence type="ECO:0000256" key="1">
    <source>
        <dbReference type="SAM" id="MobiDB-lite"/>
    </source>
</evidence>